<dbReference type="EC" id="2.8.3.16" evidence="2"/>
<protein>
    <submittedName>
        <fullName evidence="2">Formyl-CoA transferase</fullName>
        <ecNumber evidence="2">2.8.3.16</ecNumber>
    </submittedName>
</protein>
<dbReference type="EMBL" id="VGLS01000029">
    <property type="protein sequence ID" value="MBM3222538.1"/>
    <property type="molecule type" value="Genomic_DNA"/>
</dbReference>
<evidence type="ECO:0000313" key="3">
    <source>
        <dbReference type="Proteomes" id="UP000712673"/>
    </source>
</evidence>
<keyword evidence="1 2" id="KW-0808">Transferase</keyword>
<dbReference type="GO" id="GO:0033608">
    <property type="term" value="F:formyl-CoA transferase activity"/>
    <property type="evidence" value="ECO:0007669"/>
    <property type="project" value="UniProtKB-EC"/>
</dbReference>
<dbReference type="PANTHER" id="PTHR48207">
    <property type="entry name" value="SUCCINATE--HYDROXYMETHYLGLUTARATE COA-TRANSFERASE"/>
    <property type="match status" value="1"/>
</dbReference>
<evidence type="ECO:0000256" key="1">
    <source>
        <dbReference type="ARBA" id="ARBA00022679"/>
    </source>
</evidence>
<dbReference type="Proteomes" id="UP000712673">
    <property type="component" value="Unassembled WGS sequence"/>
</dbReference>
<dbReference type="SUPFAM" id="SSF89796">
    <property type="entry name" value="CoA-transferase family III (CaiB/BaiF)"/>
    <property type="match status" value="1"/>
</dbReference>
<reference evidence="2" key="1">
    <citation type="submission" date="2019-03" db="EMBL/GenBank/DDBJ databases">
        <title>Lake Tanganyika Metagenome-Assembled Genomes (MAGs).</title>
        <authorList>
            <person name="Tran P."/>
        </authorList>
    </citation>
    <scope>NUCLEOTIDE SEQUENCE</scope>
    <source>
        <strain evidence="2">K_DeepCast_65m_m2_066</strain>
    </source>
</reference>
<proteinExistence type="predicted"/>
<dbReference type="InterPro" id="IPR003673">
    <property type="entry name" value="CoA-Trfase_fam_III"/>
</dbReference>
<name>A0A938B272_UNCTE</name>
<dbReference type="Gene3D" id="3.40.50.10540">
    <property type="entry name" value="Crotonobetainyl-coa:carnitine coa-transferase, domain 1"/>
    <property type="match status" value="1"/>
</dbReference>
<gene>
    <name evidence="2" type="ORF">FJZ47_01860</name>
</gene>
<dbReference type="Pfam" id="PF02515">
    <property type="entry name" value="CoA_transf_3"/>
    <property type="match status" value="1"/>
</dbReference>
<dbReference type="Gene3D" id="3.30.1540.10">
    <property type="entry name" value="formyl-coa transferase, domain 3"/>
    <property type="match status" value="1"/>
</dbReference>
<dbReference type="PANTHER" id="PTHR48207:SF3">
    <property type="entry name" value="SUCCINATE--HYDROXYMETHYLGLUTARATE COA-TRANSFERASE"/>
    <property type="match status" value="1"/>
</dbReference>
<evidence type="ECO:0000313" key="2">
    <source>
        <dbReference type="EMBL" id="MBM3222538.1"/>
    </source>
</evidence>
<comment type="caution">
    <text evidence="2">The sequence shown here is derived from an EMBL/GenBank/DDBJ whole genome shotgun (WGS) entry which is preliminary data.</text>
</comment>
<organism evidence="2 3">
    <name type="scientific">Tectimicrobiota bacterium</name>
    <dbReference type="NCBI Taxonomy" id="2528274"/>
    <lineage>
        <taxon>Bacteria</taxon>
        <taxon>Pseudomonadati</taxon>
        <taxon>Nitrospinota/Tectimicrobiota group</taxon>
        <taxon>Candidatus Tectimicrobiota</taxon>
    </lineage>
</organism>
<dbReference type="InterPro" id="IPR044855">
    <property type="entry name" value="CoA-Trfase_III_dom3_sf"/>
</dbReference>
<dbReference type="InterPro" id="IPR050483">
    <property type="entry name" value="CoA-transferase_III_domain"/>
</dbReference>
<accession>A0A938B272</accession>
<sequence>MPQALSHIKVLDLTQFEAGPSTAMMLAFMGADVIKIEPPGKGEPGRSIRTERPGLDSYYFLLYNANKRSLTLDLKQAQGRAIFLELVTKADVVVENLAPGTIERLGLGYEVLRQANPGLIFATIKGFGTYGPYSDYKSFDMIAQAAGGTYSVTGFPDMPPALPGPTIGDTGTGLHAALGILAAYIQRQQTGQGQRIEVAMQDAVVNFNRTATMSHYITGTPAPRRSNTSPTAVPSGLYPCKPGGPNDYVYIHTAHQHMWTALCTAIARPDLLSDARFTTQAGRNQHVAELTACLQAWTMAHTKHEAMETLGKAGVPAGATFDSLEVLNDPHLRAREMIVTVQHPERGAFTMPGSPIQMEASPREYTPAPLLGQHTDDILSTWLGYDAAQLAQLHTQGVV</sequence>
<dbReference type="AlphaFoldDB" id="A0A938B272"/>
<dbReference type="InterPro" id="IPR023606">
    <property type="entry name" value="CoA-Trfase_III_dom_1_sf"/>
</dbReference>